<evidence type="ECO:0000256" key="1">
    <source>
        <dbReference type="SAM" id="Phobius"/>
    </source>
</evidence>
<dbReference type="Proteomes" id="UP000254841">
    <property type="component" value="Unassembled WGS sequence"/>
</dbReference>
<protein>
    <submittedName>
        <fullName evidence="2">Uncharacterized protein</fullName>
    </submittedName>
</protein>
<sequence>MDIKTWLFPTICFILFCYAMVFVGIFTYHINPNVSLFQDGQQRKETTNVENFQREINKAINR</sequence>
<keyword evidence="1" id="KW-1133">Transmembrane helix</keyword>
<feature type="transmembrane region" description="Helical" evidence="1">
    <location>
        <begin position="6"/>
        <end position="28"/>
    </location>
</feature>
<keyword evidence="1" id="KW-0472">Membrane</keyword>
<keyword evidence="1" id="KW-0812">Transmembrane</keyword>
<evidence type="ECO:0000313" key="3">
    <source>
        <dbReference type="Proteomes" id="UP000254841"/>
    </source>
</evidence>
<organism evidence="2 3">
    <name type="scientific">Helicobacter canis</name>
    <dbReference type="NCBI Taxonomy" id="29419"/>
    <lineage>
        <taxon>Bacteria</taxon>
        <taxon>Pseudomonadati</taxon>
        <taxon>Campylobacterota</taxon>
        <taxon>Epsilonproteobacteria</taxon>
        <taxon>Campylobacterales</taxon>
        <taxon>Helicobacteraceae</taxon>
        <taxon>Helicobacter</taxon>
    </lineage>
</organism>
<gene>
    <name evidence="2" type="ORF">NCTC12410_01865</name>
</gene>
<reference evidence="2 3" key="1">
    <citation type="submission" date="2018-06" db="EMBL/GenBank/DDBJ databases">
        <authorList>
            <consortium name="Pathogen Informatics"/>
            <person name="Doyle S."/>
        </authorList>
    </citation>
    <scope>NUCLEOTIDE SEQUENCE [LARGE SCALE GENOMIC DNA]</scope>
    <source>
        <strain evidence="2 3">NCTC12410</strain>
    </source>
</reference>
<name>A0A377J863_9HELI</name>
<proteinExistence type="predicted"/>
<evidence type="ECO:0000313" key="2">
    <source>
        <dbReference type="EMBL" id="STO98016.1"/>
    </source>
</evidence>
<dbReference type="EMBL" id="UGHV01000001">
    <property type="protein sequence ID" value="STO98016.1"/>
    <property type="molecule type" value="Genomic_DNA"/>
</dbReference>
<dbReference type="AlphaFoldDB" id="A0A377J863"/>
<accession>A0A377J863</accession>